<reference evidence="1 2" key="1">
    <citation type="submission" date="2014-06" db="EMBL/GenBank/DDBJ databases">
        <title>Whole Genome Sequences of Three Symbiotic Endozoicomonas Bacteria.</title>
        <authorList>
            <person name="Neave M.J."/>
            <person name="Apprill A."/>
            <person name="Voolstra C.R."/>
        </authorList>
    </citation>
    <scope>NUCLEOTIDE SEQUENCE [LARGE SCALE GENOMIC DNA]</scope>
    <source>
        <strain evidence="1 2">LMG 24815</strain>
    </source>
</reference>
<comment type="caution">
    <text evidence="1">The sequence shown here is derived from an EMBL/GenBank/DDBJ whole genome shotgun (WGS) entry which is preliminary data.</text>
</comment>
<gene>
    <name evidence="1" type="ORF">GZ77_03795</name>
</gene>
<organism evidence="1 2">
    <name type="scientific">Endozoicomonas montiporae</name>
    <dbReference type="NCBI Taxonomy" id="1027273"/>
    <lineage>
        <taxon>Bacteria</taxon>
        <taxon>Pseudomonadati</taxon>
        <taxon>Pseudomonadota</taxon>
        <taxon>Gammaproteobacteria</taxon>
        <taxon>Oceanospirillales</taxon>
        <taxon>Endozoicomonadaceae</taxon>
        <taxon>Endozoicomonas</taxon>
    </lineage>
</organism>
<evidence type="ECO:0000313" key="2">
    <source>
        <dbReference type="Proteomes" id="UP000028006"/>
    </source>
</evidence>
<sequence>MFVAIISFLNYSSNRSSKIWNPDYHPGLKGQHKPPTCGFFCARIQHTCQLMTGLLGLRKQAGYLLPVVITLTSLSPIRLITLGDRLHQKEPNMTNVVAYRPEFREVSGSAAAAVMLSQFFYWSQNKTTRQRNGWFYKTAKQITEETGLTRSEQETARRRLIAAGLMQEKLCGVPAKVWFCLDLHTLASQLKRIGSALADTLLEVTRPIAKVSKKTAMKAVDMVKEFTGQQDAKPMATFVDHKAPFIQFSADDFAECNMMIRNYIGHIEQCATNNKKPELVRLFRRFGLNSHYVQKCFTNHLKQFISWFDKAKDSLEPWKKELLMADYKGLTEEAWEQAKNVTPATINA</sequence>
<evidence type="ECO:0008006" key="3">
    <source>
        <dbReference type="Google" id="ProtNLM"/>
    </source>
</evidence>
<dbReference type="AlphaFoldDB" id="A0A081NB80"/>
<keyword evidence="2" id="KW-1185">Reference proteome</keyword>
<proteinExistence type="predicted"/>
<name>A0A081NB80_9GAMM</name>
<evidence type="ECO:0000313" key="1">
    <source>
        <dbReference type="EMBL" id="KEQ15703.1"/>
    </source>
</evidence>
<dbReference type="Proteomes" id="UP000028006">
    <property type="component" value="Unassembled WGS sequence"/>
</dbReference>
<dbReference type="EMBL" id="JOKG01000001">
    <property type="protein sequence ID" value="KEQ15703.1"/>
    <property type="molecule type" value="Genomic_DNA"/>
</dbReference>
<protein>
    <recommendedName>
        <fullName evidence="3">Replication protein O</fullName>
    </recommendedName>
</protein>
<dbReference type="eggNOG" id="ENOG50331YB">
    <property type="taxonomic scope" value="Bacteria"/>
</dbReference>
<accession>A0A081NB80</accession>